<dbReference type="GO" id="GO:0055085">
    <property type="term" value="P:transmembrane transport"/>
    <property type="evidence" value="ECO:0007669"/>
    <property type="project" value="InterPro"/>
</dbReference>
<dbReference type="CDD" id="cd13666">
    <property type="entry name" value="PBP2_TRAP_DctP_like_1"/>
    <property type="match status" value="1"/>
</dbReference>
<evidence type="ECO:0000313" key="4">
    <source>
        <dbReference type="Proteomes" id="UP000219465"/>
    </source>
</evidence>
<accession>A0A286I9C9</accession>
<dbReference type="Proteomes" id="UP000219465">
    <property type="component" value="Unassembled WGS sequence"/>
</dbReference>
<feature type="chain" id="PRO_5013080850" evidence="2">
    <location>
        <begin position="22"/>
        <end position="372"/>
    </location>
</feature>
<keyword evidence="1 2" id="KW-0732">Signal</keyword>
<dbReference type="OrthoDB" id="6139617at2"/>
<organism evidence="3 4">
    <name type="scientific">Hoeflea halophila</name>
    <dbReference type="NCBI Taxonomy" id="714899"/>
    <lineage>
        <taxon>Bacteria</taxon>
        <taxon>Pseudomonadati</taxon>
        <taxon>Pseudomonadota</taxon>
        <taxon>Alphaproteobacteria</taxon>
        <taxon>Hyphomicrobiales</taxon>
        <taxon>Rhizobiaceae</taxon>
        <taxon>Hoeflea</taxon>
    </lineage>
</organism>
<dbReference type="AlphaFoldDB" id="A0A286I9C9"/>
<proteinExistence type="predicted"/>
<name>A0A286I9C9_9HYPH</name>
<evidence type="ECO:0000256" key="2">
    <source>
        <dbReference type="SAM" id="SignalP"/>
    </source>
</evidence>
<dbReference type="PANTHER" id="PTHR33376">
    <property type="match status" value="1"/>
</dbReference>
<dbReference type="RefSeq" id="WP_097106317.1">
    <property type="nucleotide sequence ID" value="NZ_OCPC01000001.1"/>
</dbReference>
<dbReference type="PANTHER" id="PTHR33376:SF15">
    <property type="entry name" value="BLL6794 PROTEIN"/>
    <property type="match status" value="1"/>
</dbReference>
<dbReference type="EMBL" id="OCPC01000001">
    <property type="protein sequence ID" value="SOE16597.1"/>
    <property type="molecule type" value="Genomic_DNA"/>
</dbReference>
<keyword evidence="4" id="KW-1185">Reference proteome</keyword>
<reference evidence="4" key="1">
    <citation type="submission" date="2017-08" db="EMBL/GenBank/DDBJ databases">
        <authorList>
            <person name="Varghese N."/>
            <person name="Submissions S."/>
        </authorList>
    </citation>
    <scope>NUCLEOTIDE SEQUENCE [LARGE SCALE GENOMIC DNA]</scope>
    <source>
        <strain evidence="4">KCTC 23107</strain>
    </source>
</reference>
<dbReference type="InterPro" id="IPR038404">
    <property type="entry name" value="TRAP_DctP_sf"/>
</dbReference>
<dbReference type="InterPro" id="IPR018389">
    <property type="entry name" value="DctP_fam"/>
</dbReference>
<gene>
    <name evidence="3" type="ORF">SAMN05877838_1474</name>
</gene>
<dbReference type="Pfam" id="PF03480">
    <property type="entry name" value="DctP"/>
    <property type="match status" value="1"/>
</dbReference>
<evidence type="ECO:0000256" key="1">
    <source>
        <dbReference type="ARBA" id="ARBA00022729"/>
    </source>
</evidence>
<feature type="signal peptide" evidence="2">
    <location>
        <begin position="1"/>
        <end position="21"/>
    </location>
</feature>
<protein>
    <submittedName>
        <fullName evidence="3">TRAP-type C4-dicarboxylate transport system substrate-binding protein</fullName>
    </submittedName>
</protein>
<dbReference type="Gene3D" id="3.40.190.170">
    <property type="entry name" value="Bacterial extracellular solute-binding protein, family 7"/>
    <property type="match status" value="1"/>
</dbReference>
<dbReference type="NCBIfam" id="NF037995">
    <property type="entry name" value="TRAP_S1"/>
    <property type="match status" value="1"/>
</dbReference>
<evidence type="ECO:0000313" key="3">
    <source>
        <dbReference type="EMBL" id="SOE16597.1"/>
    </source>
</evidence>
<sequence length="372" mass="39978">MKHLAISALALTGLVATPAQADTYIATNWLAPVHILNEQPYQRLAEDLAGDEAANITFEVYSSGSLVPAKATMQGIRDNVAQLGVVYPGYTPSELPVNNVLNDLVFTSDDALASALAYTEIGVMNERVQGEWRKNGGIFLGGYSTPVYYFICMEPIRTPEDAKGKKIRTAGGAQTNWVESLGGVPVSVPIGDVYSGLSRGSLDCTMSDPTNLDKGNKFWEVAKSVTTLPMGVVMGATYVVNPDFWNGLSGDQHKALLDHLALGVARTQITYAADVSAAMQGSRERGLEIVEPDASLSDALASFQSNFVADLPQKSMADRGIEDPAALIEAFLASQKAWKQRLEGIDREDPEAVAQLIRDEIYGKLDLASFGK</sequence>